<dbReference type="EMBL" id="BARS01019496">
    <property type="protein sequence ID" value="GAF91570.1"/>
    <property type="molecule type" value="Genomic_DNA"/>
</dbReference>
<organism evidence="2">
    <name type="scientific">marine sediment metagenome</name>
    <dbReference type="NCBI Taxonomy" id="412755"/>
    <lineage>
        <taxon>unclassified sequences</taxon>
        <taxon>metagenomes</taxon>
        <taxon>ecological metagenomes</taxon>
    </lineage>
</organism>
<dbReference type="AlphaFoldDB" id="X0USZ3"/>
<sequence>MVNMLFRGRELSHMDYAEQNMRAFVEQLADVSTVERGPSREGRRMILILLPNKKPS</sequence>
<proteinExistence type="predicted"/>
<name>X0USZ3_9ZZZZ</name>
<comment type="caution">
    <text evidence="2">The sequence shown here is derived from an EMBL/GenBank/DDBJ whole genome shotgun (WGS) entry which is preliminary data.</text>
</comment>
<dbReference type="SUPFAM" id="SSF55200">
    <property type="entry name" value="Translation initiation factor IF3, C-terminal domain"/>
    <property type="match status" value="1"/>
</dbReference>
<feature type="domain" description="Translation initiation factor 3 C-terminal" evidence="1">
    <location>
        <begin position="2"/>
        <end position="52"/>
    </location>
</feature>
<evidence type="ECO:0000313" key="2">
    <source>
        <dbReference type="EMBL" id="GAF91570.1"/>
    </source>
</evidence>
<dbReference type="Gene3D" id="3.30.110.10">
    <property type="entry name" value="Translation initiation factor 3 (IF-3), C-terminal domain"/>
    <property type="match status" value="1"/>
</dbReference>
<dbReference type="InterPro" id="IPR019815">
    <property type="entry name" value="Translation_initiation_fac_3_C"/>
</dbReference>
<gene>
    <name evidence="2" type="ORF">S01H1_31590</name>
</gene>
<dbReference type="GO" id="GO:0006413">
    <property type="term" value="P:translational initiation"/>
    <property type="evidence" value="ECO:0007669"/>
    <property type="project" value="InterPro"/>
</dbReference>
<reference evidence="2" key="1">
    <citation type="journal article" date="2014" name="Front. Microbiol.">
        <title>High frequency of phylogenetically diverse reductive dehalogenase-homologous genes in deep subseafloor sedimentary metagenomes.</title>
        <authorList>
            <person name="Kawai M."/>
            <person name="Futagami T."/>
            <person name="Toyoda A."/>
            <person name="Takaki Y."/>
            <person name="Nishi S."/>
            <person name="Hori S."/>
            <person name="Arai W."/>
            <person name="Tsubouchi T."/>
            <person name="Morono Y."/>
            <person name="Uchiyama I."/>
            <person name="Ito T."/>
            <person name="Fujiyama A."/>
            <person name="Inagaki F."/>
            <person name="Takami H."/>
        </authorList>
    </citation>
    <scope>NUCLEOTIDE SEQUENCE</scope>
    <source>
        <strain evidence="2">Expedition CK06-06</strain>
    </source>
</reference>
<dbReference type="Pfam" id="PF00707">
    <property type="entry name" value="IF3_C"/>
    <property type="match status" value="1"/>
</dbReference>
<dbReference type="InterPro" id="IPR036788">
    <property type="entry name" value="T_IF-3_C_sf"/>
</dbReference>
<evidence type="ECO:0000259" key="1">
    <source>
        <dbReference type="Pfam" id="PF00707"/>
    </source>
</evidence>
<protein>
    <recommendedName>
        <fullName evidence="1">Translation initiation factor 3 C-terminal domain-containing protein</fullName>
    </recommendedName>
</protein>
<accession>X0USZ3</accession>